<sequence>MTHKFKIIPPIQGVASVSRTAVSSNDVLFSFKYLVEESYNKCSNSKFFTDLLGRFKKYSTIGWQGIRASGRHQWGMEKMPVGQIKHTAKAECLTPDVKDLHILRSSGDNRVLVGLQEQQVFHIFFIEASFGDISNH</sequence>
<evidence type="ECO:0000313" key="1">
    <source>
        <dbReference type="EMBL" id="ACX76054.1"/>
    </source>
</evidence>
<accession>A0ABN3YWR2</accession>
<organism evidence="1 2">
    <name type="scientific">Fibrobacter succinogenes (strain ATCC 19169 / S85)</name>
    <dbReference type="NCBI Taxonomy" id="59374"/>
    <lineage>
        <taxon>Bacteria</taxon>
        <taxon>Pseudomonadati</taxon>
        <taxon>Fibrobacterota</taxon>
        <taxon>Fibrobacteria</taxon>
        <taxon>Fibrobacterales</taxon>
        <taxon>Fibrobacteraceae</taxon>
        <taxon>Fibrobacter</taxon>
    </lineage>
</organism>
<proteinExistence type="predicted"/>
<gene>
    <name evidence="1" type="ordered locus">Fisuc_2468</name>
</gene>
<name>A0ABN3YWR2_FIBSS</name>
<dbReference type="EMBL" id="CP001792">
    <property type="protein sequence ID" value="ACX76054.1"/>
    <property type="molecule type" value="Genomic_DNA"/>
</dbReference>
<evidence type="ECO:0000313" key="2">
    <source>
        <dbReference type="Proteomes" id="UP000001497"/>
    </source>
</evidence>
<keyword evidence="2" id="KW-1185">Reference proteome</keyword>
<protein>
    <submittedName>
        <fullName evidence="1">Uncharacterized protein</fullName>
    </submittedName>
</protein>
<reference evidence="1" key="1">
    <citation type="submission" date="2009-10" db="EMBL/GenBank/DDBJ databases">
        <title>Complete sequence of Fibrobacter succinogenes subsp. succinogenes S85.</title>
        <authorList>
            <consortium name="US DOE Joint Genome Institute"/>
            <person name="Lucas S."/>
            <person name="Copeland A."/>
            <person name="Lapidus A."/>
            <person name="Glavina del Rio T."/>
            <person name="Tice H."/>
            <person name="Bruce D."/>
            <person name="Goodwin L."/>
            <person name="Pitluck S."/>
            <person name="Chertkov O."/>
            <person name="Detter J.C."/>
            <person name="Han C."/>
            <person name="Tapia R."/>
            <person name="Larimer F."/>
            <person name="Land M."/>
            <person name="Hauser L."/>
            <person name="Kyrpides N."/>
            <person name="Mikhailova N."/>
            <person name="Weimer P.J."/>
            <person name="Stevenson D.M."/>
            <person name="Boyum J."/>
            <person name="Brumm P.I."/>
            <person name="Mead D."/>
        </authorList>
    </citation>
    <scope>NUCLEOTIDE SEQUENCE [LARGE SCALE GENOMIC DNA]</scope>
    <source>
        <strain evidence="1">S85</strain>
    </source>
</reference>
<dbReference type="Proteomes" id="UP000001497">
    <property type="component" value="Chromosome"/>
</dbReference>